<proteinExistence type="predicted"/>
<name>A0AAE1ANC2_9GAST</name>
<keyword evidence="2" id="KW-1185">Reference proteome</keyword>
<evidence type="ECO:0000313" key="1">
    <source>
        <dbReference type="EMBL" id="KAK3790863.1"/>
    </source>
</evidence>
<dbReference type="AlphaFoldDB" id="A0AAE1ANC2"/>
<organism evidence="1 2">
    <name type="scientific">Elysia crispata</name>
    <name type="common">lettuce slug</name>
    <dbReference type="NCBI Taxonomy" id="231223"/>
    <lineage>
        <taxon>Eukaryota</taxon>
        <taxon>Metazoa</taxon>
        <taxon>Spiralia</taxon>
        <taxon>Lophotrochozoa</taxon>
        <taxon>Mollusca</taxon>
        <taxon>Gastropoda</taxon>
        <taxon>Heterobranchia</taxon>
        <taxon>Euthyneura</taxon>
        <taxon>Panpulmonata</taxon>
        <taxon>Sacoglossa</taxon>
        <taxon>Placobranchoidea</taxon>
        <taxon>Plakobranchidae</taxon>
        <taxon>Elysia</taxon>
    </lineage>
</organism>
<gene>
    <name evidence="1" type="ORF">RRG08_045395</name>
</gene>
<evidence type="ECO:0000313" key="2">
    <source>
        <dbReference type="Proteomes" id="UP001283361"/>
    </source>
</evidence>
<accession>A0AAE1ANC2</accession>
<sequence length="67" mass="7167">MCGATVTNVSSNHPPVNVRPGAVHLENKECHKSQGCGLQASDLDQTGRRLDRHLAGLVLGETKVTVY</sequence>
<dbReference type="EMBL" id="JAWDGP010001514">
    <property type="protein sequence ID" value="KAK3790863.1"/>
    <property type="molecule type" value="Genomic_DNA"/>
</dbReference>
<dbReference type="Proteomes" id="UP001283361">
    <property type="component" value="Unassembled WGS sequence"/>
</dbReference>
<comment type="caution">
    <text evidence="1">The sequence shown here is derived from an EMBL/GenBank/DDBJ whole genome shotgun (WGS) entry which is preliminary data.</text>
</comment>
<protein>
    <submittedName>
        <fullName evidence="1">Uncharacterized protein</fullName>
    </submittedName>
</protein>
<reference evidence="1" key="1">
    <citation type="journal article" date="2023" name="G3 (Bethesda)">
        <title>A reference genome for the long-term kleptoplast-retaining sea slug Elysia crispata morphotype clarki.</title>
        <authorList>
            <person name="Eastman K.E."/>
            <person name="Pendleton A.L."/>
            <person name="Shaikh M.A."/>
            <person name="Suttiyut T."/>
            <person name="Ogas R."/>
            <person name="Tomko P."/>
            <person name="Gavelis G."/>
            <person name="Widhalm J.R."/>
            <person name="Wisecaver J.H."/>
        </authorList>
    </citation>
    <scope>NUCLEOTIDE SEQUENCE</scope>
    <source>
        <strain evidence="1">ECLA1</strain>
    </source>
</reference>